<evidence type="ECO:0000256" key="4">
    <source>
        <dbReference type="ARBA" id="ARBA00023002"/>
    </source>
</evidence>
<dbReference type="Gene3D" id="3.90.110.10">
    <property type="entry name" value="Lactate dehydrogenase/glycoside hydrolase, family 4, C-terminal"/>
    <property type="match status" value="1"/>
</dbReference>
<dbReference type="HAMAP" id="MF_00488">
    <property type="entry name" value="Lactate_dehydrog"/>
    <property type="match status" value="1"/>
</dbReference>
<feature type="binding site" evidence="10">
    <location>
        <position position="94"/>
    </location>
    <ligand>
        <name>NAD(+)</name>
        <dbReference type="ChEBI" id="CHEBI:57540"/>
    </ligand>
</feature>
<sequence>MGKKVTIIGAGSVGSTIAYTMAVNGIATEVVMIDINESKSLGEALDIRQGVAFCPPISIYAGSYQDAKDSDIVILTSGVARKPGQSRLDLAQTNVNITKSIIPEITRYAPNAIYIIVANPVDILTYTFHKVSGLPENQILGSGTILDTARLRARLAEYFSINLGNVHAYVYGEHGDSSFVPWSLGTIANIPIDKYRDYLIDANKNMIPELNHDEVETYIRKSGGKIIARKGATFYAVAVSVCHIVKCIFSGADTSMTVSTMHHGEYGLEDICLSTLAIVGPDGVSGKLVSPLTDHEMELLHKSADSLRTVMNGLTF</sequence>
<dbReference type="NCBIfam" id="NF000824">
    <property type="entry name" value="PRK00066.1"/>
    <property type="match status" value="1"/>
</dbReference>
<dbReference type="EMBL" id="DVHA01000307">
    <property type="protein sequence ID" value="HIR61783.1"/>
    <property type="molecule type" value="Genomic_DNA"/>
</dbReference>
<evidence type="ECO:0000256" key="2">
    <source>
        <dbReference type="ARBA" id="ARBA00006054"/>
    </source>
</evidence>
<dbReference type="AlphaFoldDB" id="A0A9D1DZG4"/>
<dbReference type="InterPro" id="IPR011304">
    <property type="entry name" value="L-lactate_DH"/>
</dbReference>
<dbReference type="Pfam" id="PF00056">
    <property type="entry name" value="Ldh_1_N"/>
    <property type="match status" value="1"/>
</dbReference>
<dbReference type="Proteomes" id="UP000824241">
    <property type="component" value="Unassembled WGS sequence"/>
</dbReference>
<comment type="activity regulation">
    <text evidence="7">Allosterically activated by fructose 1,6-bisphosphate (FBP).</text>
</comment>
<keyword evidence="7" id="KW-0963">Cytoplasm</keyword>
<evidence type="ECO:0000256" key="8">
    <source>
        <dbReference type="PIRSR" id="PIRSR000102-1"/>
    </source>
</evidence>
<comment type="subunit">
    <text evidence="7">Homotetramer.</text>
</comment>
<dbReference type="GO" id="GO:0006096">
    <property type="term" value="P:glycolytic process"/>
    <property type="evidence" value="ECO:0007669"/>
    <property type="project" value="UniProtKB-UniRule"/>
</dbReference>
<proteinExistence type="inferred from homology"/>
<feature type="binding site" evidence="7 10">
    <location>
        <position position="34"/>
    </location>
    <ligand>
        <name>NAD(+)</name>
        <dbReference type="ChEBI" id="CHEBI:57540"/>
    </ligand>
</feature>
<evidence type="ECO:0000256" key="3">
    <source>
        <dbReference type="ARBA" id="ARBA00012967"/>
    </source>
</evidence>
<reference evidence="13" key="1">
    <citation type="submission" date="2020-10" db="EMBL/GenBank/DDBJ databases">
        <authorList>
            <person name="Gilroy R."/>
        </authorList>
    </citation>
    <scope>NUCLEOTIDE SEQUENCE</scope>
    <source>
        <strain evidence="13">CHK189-12415</strain>
    </source>
</reference>
<comment type="caution">
    <text evidence="7">Lacks conserved residue(s) required for the propagation of feature annotation.</text>
</comment>
<evidence type="ECO:0000256" key="7">
    <source>
        <dbReference type="HAMAP-Rule" id="MF_00488"/>
    </source>
</evidence>
<feature type="binding site" evidence="7">
    <location>
        <begin position="78"/>
        <end position="79"/>
    </location>
    <ligand>
        <name>NAD(+)</name>
        <dbReference type="ChEBI" id="CHEBI:57540"/>
    </ligand>
</feature>
<feature type="binding site" evidence="7">
    <location>
        <position position="152"/>
    </location>
    <ligand>
        <name>beta-D-fructose 1,6-bisphosphate</name>
        <dbReference type="ChEBI" id="CHEBI:32966"/>
        <note>allosteric activator</note>
    </ligand>
</feature>
<feature type="binding site" evidence="7">
    <location>
        <position position="100"/>
    </location>
    <ligand>
        <name>NAD(+)</name>
        <dbReference type="ChEBI" id="CHEBI:57540"/>
    </ligand>
</feature>
<evidence type="ECO:0000259" key="12">
    <source>
        <dbReference type="Pfam" id="PF02866"/>
    </source>
</evidence>
<comment type="caution">
    <text evidence="13">The sequence shown here is derived from an EMBL/GenBank/DDBJ whole genome shotgun (WGS) entry which is preliminary data.</text>
</comment>
<evidence type="ECO:0000256" key="9">
    <source>
        <dbReference type="PIRSR" id="PIRSR000102-2"/>
    </source>
</evidence>
<dbReference type="PANTHER" id="PTHR43128">
    <property type="entry name" value="L-2-HYDROXYCARBOXYLATE DEHYDROGENASE (NAD(P)(+))"/>
    <property type="match status" value="1"/>
</dbReference>
<dbReference type="GO" id="GO:0006089">
    <property type="term" value="P:lactate metabolic process"/>
    <property type="evidence" value="ECO:0007669"/>
    <property type="project" value="TreeGrafter"/>
</dbReference>
<feature type="domain" description="Lactate/malate dehydrogenase N-terminal" evidence="11">
    <location>
        <begin position="4"/>
        <end position="141"/>
    </location>
</feature>
<comment type="subcellular location">
    <subcellularLocation>
        <location evidence="7">Cytoplasm</location>
    </subcellularLocation>
</comment>
<dbReference type="PRINTS" id="PR00086">
    <property type="entry name" value="LLDHDRGNASE"/>
</dbReference>
<feature type="binding site" evidence="9">
    <location>
        <position position="81"/>
    </location>
    <ligand>
        <name>substrate</name>
    </ligand>
</feature>
<feature type="binding site" evidence="9">
    <location>
        <position position="150"/>
    </location>
    <ligand>
        <name>substrate</name>
    </ligand>
</feature>
<feature type="binding site" evidence="10">
    <location>
        <begin position="9"/>
        <end position="14"/>
    </location>
    <ligand>
        <name>NAD(+)</name>
        <dbReference type="ChEBI" id="CHEBI:57540"/>
    </ligand>
</feature>
<feature type="domain" description="Lactate/malate dehydrogenase C-terminal" evidence="12">
    <location>
        <begin position="144"/>
        <end position="312"/>
    </location>
</feature>
<comment type="pathway">
    <text evidence="1 7">Fermentation; pyruvate fermentation to lactate; (S)-lactate from pyruvate: step 1/1.</text>
</comment>
<feature type="binding site" evidence="9">
    <location>
        <position position="119"/>
    </location>
    <ligand>
        <name>substrate</name>
    </ligand>
</feature>
<dbReference type="GO" id="GO:0005737">
    <property type="term" value="C:cytoplasm"/>
    <property type="evidence" value="ECO:0007669"/>
    <property type="project" value="UniProtKB-SubCell"/>
</dbReference>
<gene>
    <name evidence="7" type="primary">ldh</name>
    <name evidence="13" type="ORF">IAB37_09445</name>
</gene>
<dbReference type="GO" id="GO:0004459">
    <property type="term" value="F:L-lactate dehydrogenase (NAD+) activity"/>
    <property type="evidence" value="ECO:0007669"/>
    <property type="project" value="UniProtKB-UniRule"/>
</dbReference>
<dbReference type="PANTHER" id="PTHR43128:SF16">
    <property type="entry name" value="L-LACTATE DEHYDROGENASE"/>
    <property type="match status" value="1"/>
</dbReference>
<dbReference type="NCBIfam" id="TIGR01771">
    <property type="entry name" value="L-LDH-NAD"/>
    <property type="match status" value="1"/>
</dbReference>
<evidence type="ECO:0000313" key="13">
    <source>
        <dbReference type="EMBL" id="HIR61783.1"/>
    </source>
</evidence>
<evidence type="ECO:0000256" key="6">
    <source>
        <dbReference type="ARBA" id="ARBA00049258"/>
    </source>
</evidence>
<evidence type="ECO:0000256" key="10">
    <source>
        <dbReference type="PIRSR" id="PIRSR000102-3"/>
    </source>
</evidence>
<feature type="binding site" evidence="7 9">
    <location>
        <position position="87"/>
    </location>
    <ligand>
        <name>substrate</name>
    </ligand>
</feature>
<evidence type="ECO:0000313" key="14">
    <source>
        <dbReference type="Proteomes" id="UP000824241"/>
    </source>
</evidence>
<comment type="similarity">
    <text evidence="2 7">Belongs to the LDH/MDH superfamily. LDH family.</text>
</comment>
<evidence type="ECO:0000259" key="11">
    <source>
        <dbReference type="Pfam" id="PF00056"/>
    </source>
</evidence>
<dbReference type="FunFam" id="3.40.50.720:FF:000018">
    <property type="entry name" value="Malate dehydrogenase"/>
    <property type="match status" value="1"/>
</dbReference>
<dbReference type="EC" id="1.1.1.27" evidence="3 7"/>
<dbReference type="InterPro" id="IPR015955">
    <property type="entry name" value="Lactate_DH/Glyco_Ohase_4_C"/>
</dbReference>
<protein>
    <recommendedName>
        <fullName evidence="3 7">L-lactate dehydrogenase</fullName>
        <shortName evidence="7">L-LDH</shortName>
        <ecNumber evidence="3 7">1.1.1.27</ecNumber>
    </recommendedName>
</protein>
<name>A0A9D1DZG4_9FIRM</name>
<reference evidence="13" key="2">
    <citation type="journal article" date="2021" name="PeerJ">
        <title>Extensive microbial diversity within the chicken gut microbiome revealed by metagenomics and culture.</title>
        <authorList>
            <person name="Gilroy R."/>
            <person name="Ravi A."/>
            <person name="Getino M."/>
            <person name="Pursley I."/>
            <person name="Horton D.L."/>
            <person name="Alikhan N.F."/>
            <person name="Baker D."/>
            <person name="Gharbi K."/>
            <person name="Hall N."/>
            <person name="Watson M."/>
            <person name="Adriaenssens E.M."/>
            <person name="Foster-Nyarko E."/>
            <person name="Jarju S."/>
            <person name="Secka A."/>
            <person name="Antonio M."/>
            <person name="Oren A."/>
            <person name="Chaudhuri R.R."/>
            <person name="La Ragione R."/>
            <person name="Hildebrand F."/>
            <person name="Pallen M.J."/>
        </authorList>
    </citation>
    <scope>NUCLEOTIDE SEQUENCE</scope>
    <source>
        <strain evidence="13">CHK189-12415</strain>
    </source>
</reference>
<dbReference type="SUPFAM" id="SSF56327">
    <property type="entry name" value="LDH C-terminal domain-like"/>
    <property type="match status" value="1"/>
</dbReference>
<comment type="catalytic activity">
    <reaction evidence="6 7">
        <text>(S)-lactate + NAD(+) = pyruvate + NADH + H(+)</text>
        <dbReference type="Rhea" id="RHEA:23444"/>
        <dbReference type="ChEBI" id="CHEBI:15361"/>
        <dbReference type="ChEBI" id="CHEBI:15378"/>
        <dbReference type="ChEBI" id="CHEBI:16651"/>
        <dbReference type="ChEBI" id="CHEBI:57540"/>
        <dbReference type="ChEBI" id="CHEBI:57945"/>
        <dbReference type="EC" id="1.1.1.27"/>
    </reaction>
</comment>
<feature type="binding site" evidence="7">
    <location>
        <begin position="147"/>
        <end position="150"/>
    </location>
    <ligand>
        <name>substrate</name>
    </ligand>
</feature>
<feature type="binding site" evidence="7 10">
    <location>
        <begin position="117"/>
        <end position="119"/>
    </location>
    <ligand>
        <name>NAD(+)</name>
        <dbReference type="ChEBI" id="CHEBI:57540"/>
    </ligand>
</feature>
<keyword evidence="4 7" id="KW-0560">Oxidoreductase</keyword>
<feature type="binding site" evidence="7">
    <location>
        <begin position="119"/>
        <end position="122"/>
    </location>
    <ligand>
        <name>substrate</name>
    </ligand>
</feature>
<evidence type="ECO:0000256" key="5">
    <source>
        <dbReference type="ARBA" id="ARBA00023027"/>
    </source>
</evidence>
<feature type="binding site" evidence="7">
    <location>
        <position position="39"/>
    </location>
    <ligand>
        <name>NAD(+)</name>
        <dbReference type="ChEBI" id="CHEBI:57540"/>
    </ligand>
</feature>
<dbReference type="Pfam" id="PF02866">
    <property type="entry name" value="Ldh_1_C"/>
    <property type="match status" value="1"/>
</dbReference>
<keyword evidence="5 7" id="KW-0520">NAD</keyword>
<dbReference type="InterPro" id="IPR022383">
    <property type="entry name" value="Lactate/malate_DH_C"/>
</dbReference>
<evidence type="ECO:0000256" key="1">
    <source>
        <dbReference type="ARBA" id="ARBA00004843"/>
    </source>
</evidence>
<feature type="active site" description="Proton acceptor" evidence="7 8">
    <location>
        <position position="174"/>
    </location>
</feature>
<accession>A0A9D1DZG4</accession>
<dbReference type="InterPro" id="IPR036291">
    <property type="entry name" value="NAD(P)-bd_dom_sf"/>
</dbReference>
<dbReference type="PIRSF" id="PIRSF000102">
    <property type="entry name" value="Lac_mal_DH"/>
    <property type="match status" value="1"/>
</dbReference>
<feature type="binding site" evidence="7">
    <location>
        <position position="233"/>
    </location>
    <ligand>
        <name>substrate</name>
    </ligand>
</feature>
<organism evidence="13 14">
    <name type="scientific">Candidatus Faecivivens stercoravium</name>
    <dbReference type="NCBI Taxonomy" id="2840803"/>
    <lineage>
        <taxon>Bacteria</taxon>
        <taxon>Bacillati</taxon>
        <taxon>Bacillota</taxon>
        <taxon>Clostridia</taxon>
        <taxon>Eubacteriales</taxon>
        <taxon>Oscillospiraceae</taxon>
        <taxon>Oscillospiraceae incertae sedis</taxon>
        <taxon>Candidatus Faecivivens</taxon>
    </lineage>
</organism>
<feature type="binding site" evidence="7">
    <location>
        <position position="13"/>
    </location>
    <ligand>
        <name>NAD(+)</name>
        <dbReference type="ChEBI" id="CHEBI:57540"/>
    </ligand>
</feature>
<dbReference type="SUPFAM" id="SSF51735">
    <property type="entry name" value="NAD(P)-binding Rossmann-fold domains"/>
    <property type="match status" value="1"/>
</dbReference>
<dbReference type="Gene3D" id="3.40.50.720">
    <property type="entry name" value="NAD(P)-binding Rossmann-like Domain"/>
    <property type="match status" value="1"/>
</dbReference>
<keyword evidence="7" id="KW-0021">Allosteric enzyme</keyword>
<feature type="binding site" evidence="7">
    <location>
        <position position="64"/>
    </location>
    <ligand>
        <name>NAD(+)</name>
        <dbReference type="ChEBI" id="CHEBI:57540"/>
    </ligand>
</feature>
<comment type="function">
    <text evidence="7">Catalyzes the conversion of lactate to pyruvate.</text>
</comment>
<feature type="binding site" evidence="7">
    <location>
        <position position="167"/>
    </location>
    <ligand>
        <name>beta-D-fructose 1,6-bisphosphate</name>
        <dbReference type="ChEBI" id="CHEBI:32966"/>
        <note>allosteric activator</note>
    </ligand>
</feature>
<dbReference type="InterPro" id="IPR001236">
    <property type="entry name" value="Lactate/malate_DH_N"/>
</dbReference>
<dbReference type="InterPro" id="IPR001557">
    <property type="entry name" value="L-lactate/malate_DH"/>
</dbReference>
<feature type="binding site" evidence="7">
    <location>
        <position position="142"/>
    </location>
    <ligand>
        <name>NAD(+)</name>
        <dbReference type="ChEBI" id="CHEBI:57540"/>
    </ligand>
</feature>